<dbReference type="PROSITE" id="PS50987">
    <property type="entry name" value="HTH_ARSR_2"/>
    <property type="match status" value="1"/>
</dbReference>
<dbReference type="PRINTS" id="PR00778">
    <property type="entry name" value="HTHARSR"/>
</dbReference>
<keyword evidence="3" id="KW-0804">Transcription</keyword>
<dbReference type="GO" id="GO:0003677">
    <property type="term" value="F:DNA binding"/>
    <property type="evidence" value="ECO:0007669"/>
    <property type="project" value="UniProtKB-KW"/>
</dbReference>
<dbReference type="PANTHER" id="PTHR43132">
    <property type="entry name" value="ARSENICAL RESISTANCE OPERON REPRESSOR ARSR-RELATED"/>
    <property type="match status" value="1"/>
</dbReference>
<evidence type="ECO:0000313" key="7">
    <source>
        <dbReference type="Proteomes" id="UP000005870"/>
    </source>
</evidence>
<protein>
    <submittedName>
        <fullName evidence="6">ArsR family transcriptional regulator</fullName>
    </submittedName>
</protein>
<evidence type="ECO:0000256" key="3">
    <source>
        <dbReference type="ARBA" id="ARBA00023163"/>
    </source>
</evidence>
<evidence type="ECO:0000313" key="6">
    <source>
        <dbReference type="EMBL" id="AER56832.1"/>
    </source>
</evidence>
<accession>G7UPL9</accession>
<dbReference type="InterPro" id="IPR036390">
    <property type="entry name" value="WH_DNA-bd_sf"/>
</dbReference>
<evidence type="ECO:0000256" key="2">
    <source>
        <dbReference type="ARBA" id="ARBA00023125"/>
    </source>
</evidence>
<dbReference type="Gene3D" id="1.10.10.10">
    <property type="entry name" value="Winged helix-like DNA-binding domain superfamily/Winged helix DNA-binding domain"/>
    <property type="match status" value="1"/>
</dbReference>
<dbReference type="HOGENOM" id="CLU_097806_2_2_6"/>
<dbReference type="OrthoDB" id="5297460at2"/>
<dbReference type="NCBIfam" id="NF033788">
    <property type="entry name" value="HTH_metalloreg"/>
    <property type="match status" value="1"/>
</dbReference>
<sequence length="125" mass="13430">MEIKTAVTRLAALAQDSRLAVFRHLVQLGPVGARPGAIAESLAVSPSTLSFHLKALAHAGLVQAWPDGRSIVYRADFAAMQELLDFLTENCCGGVPAACAITAPEARRPLRRTAPPSSSRRRQRE</sequence>
<dbReference type="eggNOG" id="COG0640">
    <property type="taxonomic scope" value="Bacteria"/>
</dbReference>
<feature type="region of interest" description="Disordered" evidence="4">
    <location>
        <begin position="106"/>
        <end position="125"/>
    </location>
</feature>
<dbReference type="SUPFAM" id="SSF46785">
    <property type="entry name" value="Winged helix' DNA-binding domain"/>
    <property type="match status" value="1"/>
</dbReference>
<evidence type="ECO:0000256" key="4">
    <source>
        <dbReference type="SAM" id="MobiDB-lite"/>
    </source>
</evidence>
<dbReference type="AlphaFoldDB" id="G7UPL9"/>
<dbReference type="Pfam" id="PF12840">
    <property type="entry name" value="HTH_20"/>
    <property type="match status" value="1"/>
</dbReference>
<proteinExistence type="predicted"/>
<gene>
    <name evidence="6" type="ordered locus">DSC_10940</name>
</gene>
<dbReference type="EMBL" id="CP003093">
    <property type="protein sequence ID" value="AER56832.1"/>
    <property type="molecule type" value="Genomic_DNA"/>
</dbReference>
<evidence type="ECO:0000256" key="1">
    <source>
        <dbReference type="ARBA" id="ARBA00023015"/>
    </source>
</evidence>
<dbReference type="Proteomes" id="UP000005870">
    <property type="component" value="Chromosome"/>
</dbReference>
<reference evidence="6 7" key="1">
    <citation type="journal article" date="2012" name="J. Bacteriol.">
        <title>Complete Genome Sequence of the BTEX-Degrading Bacterium Pseudoxanthomonas spadix BD-a59.</title>
        <authorList>
            <person name="Lee S.H."/>
            <person name="Jin H.M."/>
            <person name="Lee H.J."/>
            <person name="Kim J.M."/>
            <person name="Jeon C.O."/>
        </authorList>
    </citation>
    <scope>NUCLEOTIDE SEQUENCE [LARGE SCALE GENOMIC DNA]</scope>
    <source>
        <strain evidence="6 7">BD-a59</strain>
    </source>
</reference>
<organism evidence="6 7">
    <name type="scientific">Pseudoxanthomonas spadix (strain BD-a59)</name>
    <dbReference type="NCBI Taxonomy" id="1045855"/>
    <lineage>
        <taxon>Bacteria</taxon>
        <taxon>Pseudomonadati</taxon>
        <taxon>Pseudomonadota</taxon>
        <taxon>Gammaproteobacteria</taxon>
        <taxon>Lysobacterales</taxon>
        <taxon>Lysobacteraceae</taxon>
        <taxon>Pseudoxanthomonas</taxon>
    </lineage>
</organism>
<keyword evidence="1" id="KW-0805">Transcription regulation</keyword>
<dbReference type="GO" id="GO:0003700">
    <property type="term" value="F:DNA-binding transcription factor activity"/>
    <property type="evidence" value="ECO:0007669"/>
    <property type="project" value="InterPro"/>
</dbReference>
<dbReference type="KEGG" id="psd:DSC_10940"/>
<dbReference type="InterPro" id="IPR036388">
    <property type="entry name" value="WH-like_DNA-bd_sf"/>
</dbReference>
<evidence type="ECO:0000259" key="5">
    <source>
        <dbReference type="PROSITE" id="PS50987"/>
    </source>
</evidence>
<name>G7UPL9_PSEUP</name>
<dbReference type="PANTHER" id="PTHR43132:SF2">
    <property type="entry name" value="ARSENICAL RESISTANCE OPERON REPRESSOR ARSR-RELATED"/>
    <property type="match status" value="1"/>
</dbReference>
<dbReference type="InterPro" id="IPR011991">
    <property type="entry name" value="ArsR-like_HTH"/>
</dbReference>
<dbReference type="CDD" id="cd00090">
    <property type="entry name" value="HTH_ARSR"/>
    <property type="match status" value="1"/>
</dbReference>
<dbReference type="SMART" id="SM00418">
    <property type="entry name" value="HTH_ARSR"/>
    <property type="match status" value="1"/>
</dbReference>
<dbReference type="InterPro" id="IPR001845">
    <property type="entry name" value="HTH_ArsR_DNA-bd_dom"/>
</dbReference>
<keyword evidence="2" id="KW-0238">DNA-binding</keyword>
<feature type="domain" description="HTH arsR-type" evidence="5">
    <location>
        <begin position="1"/>
        <end position="95"/>
    </location>
</feature>
<dbReference type="InterPro" id="IPR051011">
    <property type="entry name" value="Metal_resp_trans_reg"/>
</dbReference>
<dbReference type="STRING" id="1045855.DSC_10940"/>
<keyword evidence="7" id="KW-1185">Reference proteome</keyword>